<proteinExistence type="predicted"/>
<dbReference type="EMBL" id="RSCJ01000021">
    <property type="protein sequence ID" value="RUR76279.1"/>
    <property type="molecule type" value="Genomic_DNA"/>
</dbReference>
<reference evidence="1 2" key="1">
    <citation type="journal article" date="2019" name="Genome Biol. Evol.">
        <title>Day and night: Metabolic profiles and evolutionary relationships of six axenic non-marine cyanobacteria.</title>
        <authorList>
            <person name="Will S.E."/>
            <person name="Henke P."/>
            <person name="Boedeker C."/>
            <person name="Huang S."/>
            <person name="Brinkmann H."/>
            <person name="Rohde M."/>
            <person name="Jarek M."/>
            <person name="Friedl T."/>
            <person name="Seufert S."/>
            <person name="Schumacher M."/>
            <person name="Overmann J."/>
            <person name="Neumann-Schaal M."/>
            <person name="Petersen J."/>
        </authorList>
    </citation>
    <scope>NUCLEOTIDE SEQUENCE [LARGE SCALE GENOMIC DNA]</scope>
    <source>
        <strain evidence="1 2">PCC 6912</strain>
    </source>
</reference>
<dbReference type="SUPFAM" id="SSF46689">
    <property type="entry name" value="Homeodomain-like"/>
    <property type="match status" value="1"/>
</dbReference>
<dbReference type="RefSeq" id="WP_016875924.1">
    <property type="nucleotide sequence ID" value="NZ_AJLN01000094.1"/>
</dbReference>
<gene>
    <name evidence="1" type="ORF">PCC6912_44510</name>
</gene>
<dbReference type="OrthoDB" id="455352at2"/>
<comment type="caution">
    <text evidence="1">The sequence shown here is derived from an EMBL/GenBank/DDBJ whole genome shotgun (WGS) entry which is preliminary data.</text>
</comment>
<organism evidence="1 2">
    <name type="scientific">Chlorogloeopsis fritschii PCC 6912</name>
    <dbReference type="NCBI Taxonomy" id="211165"/>
    <lineage>
        <taxon>Bacteria</taxon>
        <taxon>Bacillati</taxon>
        <taxon>Cyanobacteriota</taxon>
        <taxon>Cyanophyceae</taxon>
        <taxon>Nostocales</taxon>
        <taxon>Chlorogloeopsidaceae</taxon>
        <taxon>Chlorogloeopsis</taxon>
    </lineage>
</organism>
<keyword evidence="2" id="KW-1185">Reference proteome</keyword>
<name>A0A3S0ZHH8_CHLFR</name>
<evidence type="ECO:0000313" key="1">
    <source>
        <dbReference type="EMBL" id="RUR76279.1"/>
    </source>
</evidence>
<protein>
    <submittedName>
        <fullName evidence="1">Uncharacterized protein</fullName>
    </submittedName>
</protein>
<dbReference type="Pfam" id="PF13384">
    <property type="entry name" value="HTH_23"/>
    <property type="match status" value="1"/>
</dbReference>
<accession>A0A3S0ZHH8</accession>
<dbReference type="InterPro" id="IPR009057">
    <property type="entry name" value="Homeodomain-like_sf"/>
</dbReference>
<sequence>MACVTQFQINESAADLEVLLRQQKNLRLKERIQALYLIKTEGMSVSAIAKILGRDKSTIQKWLIDYREGGITSVLKSQKSLFKVRKILYWTVEISDEQIQQSNGTIKRYNQLQQWFDTVFGVQAQDVSVYKLQAKLKMTHLRNRKQKKRKLGALKKTFCYRDRLIVPVDDKLSTKANLMERFWEYLK</sequence>
<dbReference type="AlphaFoldDB" id="A0A3S0ZHH8"/>
<dbReference type="Proteomes" id="UP000268857">
    <property type="component" value="Unassembled WGS sequence"/>
</dbReference>
<evidence type="ECO:0000313" key="2">
    <source>
        <dbReference type="Proteomes" id="UP000268857"/>
    </source>
</evidence>
<dbReference type="STRING" id="211165.GCA_000317285_03512"/>